<dbReference type="EMBL" id="LACB01000514">
    <property type="protein sequence ID" value="KAJ9482754.1"/>
    <property type="molecule type" value="Genomic_DNA"/>
</dbReference>
<accession>A0AAI9T9E7</accession>
<proteinExistence type="predicted"/>
<keyword evidence="2" id="KW-1185">Reference proteome</keyword>
<sequence length="43" mass="5105">MFIPPPTVEKSTFHCNEEHFTDNFHSSKNHFRVDVPFLNSLKE</sequence>
<evidence type="ECO:0000313" key="2">
    <source>
        <dbReference type="Proteomes" id="UP001227192"/>
    </source>
</evidence>
<reference evidence="1" key="2">
    <citation type="journal article" date="2016" name="Fungal Biol.">
        <title>Ochratoxin A production by Penicillium thymicola.</title>
        <authorList>
            <person name="Nguyen H.D.T."/>
            <person name="McMullin D.R."/>
            <person name="Ponomareva E."/>
            <person name="Riley R."/>
            <person name="Pomraning K.R."/>
            <person name="Baker S.E."/>
            <person name="Seifert K.A."/>
        </authorList>
    </citation>
    <scope>NUCLEOTIDE SEQUENCE</scope>
    <source>
        <strain evidence="1">DAOM 180753</strain>
    </source>
</reference>
<evidence type="ECO:0000313" key="1">
    <source>
        <dbReference type="EMBL" id="KAJ9482754.1"/>
    </source>
</evidence>
<feature type="non-terminal residue" evidence="1">
    <location>
        <position position="43"/>
    </location>
</feature>
<protein>
    <submittedName>
        <fullName evidence="1">Uncharacterized protein</fullName>
    </submittedName>
</protein>
<organism evidence="1 2">
    <name type="scientific">Penicillium thymicola</name>
    <dbReference type="NCBI Taxonomy" id="293382"/>
    <lineage>
        <taxon>Eukaryota</taxon>
        <taxon>Fungi</taxon>
        <taxon>Dikarya</taxon>
        <taxon>Ascomycota</taxon>
        <taxon>Pezizomycotina</taxon>
        <taxon>Eurotiomycetes</taxon>
        <taxon>Eurotiomycetidae</taxon>
        <taxon>Eurotiales</taxon>
        <taxon>Aspergillaceae</taxon>
        <taxon>Penicillium</taxon>
    </lineage>
</organism>
<gene>
    <name evidence="1" type="ORF">VN97_g10669</name>
</gene>
<comment type="caution">
    <text evidence="1">The sequence shown here is derived from an EMBL/GenBank/DDBJ whole genome shotgun (WGS) entry which is preliminary data.</text>
</comment>
<dbReference type="Proteomes" id="UP001227192">
    <property type="component" value="Unassembled WGS sequence"/>
</dbReference>
<name>A0AAI9T9E7_PENTH</name>
<dbReference type="AlphaFoldDB" id="A0AAI9T9E7"/>
<reference evidence="1" key="1">
    <citation type="submission" date="2015-06" db="EMBL/GenBank/DDBJ databases">
        <authorList>
            <person name="Nguyen H."/>
        </authorList>
    </citation>
    <scope>NUCLEOTIDE SEQUENCE</scope>
    <source>
        <strain evidence="1">DAOM 180753</strain>
    </source>
</reference>